<evidence type="ECO:0000256" key="8">
    <source>
        <dbReference type="ARBA" id="ARBA00023065"/>
    </source>
</evidence>
<keyword evidence="4 12" id="KW-0894">Sodium channel</keyword>
<keyword evidence="11 12" id="KW-0407">Ion channel</keyword>
<dbReference type="OrthoDB" id="6436547at2759"/>
<evidence type="ECO:0000256" key="6">
    <source>
        <dbReference type="ARBA" id="ARBA00022989"/>
    </source>
</evidence>
<evidence type="ECO:0000256" key="10">
    <source>
        <dbReference type="ARBA" id="ARBA00023201"/>
    </source>
</evidence>
<keyword evidence="10 12" id="KW-0739">Sodium transport</keyword>
<evidence type="ECO:0000256" key="2">
    <source>
        <dbReference type="ARBA" id="ARBA00007193"/>
    </source>
</evidence>
<keyword evidence="15" id="KW-1185">Reference proteome</keyword>
<keyword evidence="7" id="KW-0915">Sodium</keyword>
<keyword evidence="3 12" id="KW-0813">Transport</keyword>
<evidence type="ECO:0000256" key="1">
    <source>
        <dbReference type="ARBA" id="ARBA00004141"/>
    </source>
</evidence>
<comment type="similarity">
    <text evidence="2 12">Belongs to the amiloride-sensitive sodium channel (TC 1.A.6) family.</text>
</comment>
<feature type="transmembrane region" description="Helical" evidence="13">
    <location>
        <begin position="46"/>
        <end position="69"/>
    </location>
</feature>
<evidence type="ECO:0000313" key="15">
    <source>
        <dbReference type="Proteomes" id="UP000054359"/>
    </source>
</evidence>
<dbReference type="GO" id="GO:0005272">
    <property type="term" value="F:sodium channel activity"/>
    <property type="evidence" value="ECO:0007669"/>
    <property type="project" value="UniProtKB-KW"/>
</dbReference>
<dbReference type="GO" id="GO:0016020">
    <property type="term" value="C:membrane"/>
    <property type="evidence" value="ECO:0007669"/>
    <property type="project" value="UniProtKB-SubCell"/>
</dbReference>
<dbReference type="OMA" id="THRYRRI"/>
<sequence length="180" mass="21058">MTNQLEIGSKMSVNEIASEMFQDSLVTGIPNIITEHDRTKKILKMAYLFICVLGFIFQIVDFFELYLAYPTMMETSFPRNVPIIKPAITFCNKSPVRRSLYCSKYPRRCEKPNNITSFCNSYPHYCLGDSDKMENFTVIPETKVEILKKLTKEDLMNMKHGANHMLTHRYRRILRRKLGN</sequence>
<keyword evidence="8 12" id="KW-0406">Ion transport</keyword>
<dbReference type="EMBL" id="KK113510">
    <property type="protein sequence ID" value="KFM60364.1"/>
    <property type="molecule type" value="Genomic_DNA"/>
</dbReference>
<dbReference type="AlphaFoldDB" id="A0A087T5H5"/>
<evidence type="ECO:0000256" key="5">
    <source>
        <dbReference type="ARBA" id="ARBA00022692"/>
    </source>
</evidence>
<dbReference type="Pfam" id="PF00858">
    <property type="entry name" value="ASC"/>
    <property type="match status" value="1"/>
</dbReference>
<evidence type="ECO:0000256" key="12">
    <source>
        <dbReference type="RuleBase" id="RU000679"/>
    </source>
</evidence>
<evidence type="ECO:0000313" key="14">
    <source>
        <dbReference type="EMBL" id="KFM60364.1"/>
    </source>
</evidence>
<evidence type="ECO:0000256" key="13">
    <source>
        <dbReference type="SAM" id="Phobius"/>
    </source>
</evidence>
<feature type="non-terminal residue" evidence="14">
    <location>
        <position position="180"/>
    </location>
</feature>
<keyword evidence="5 12" id="KW-0812">Transmembrane</keyword>
<gene>
    <name evidence="14" type="ORF">X975_01210</name>
</gene>
<organism evidence="14 15">
    <name type="scientific">Stegodyphus mimosarum</name>
    <name type="common">African social velvet spider</name>
    <dbReference type="NCBI Taxonomy" id="407821"/>
    <lineage>
        <taxon>Eukaryota</taxon>
        <taxon>Metazoa</taxon>
        <taxon>Ecdysozoa</taxon>
        <taxon>Arthropoda</taxon>
        <taxon>Chelicerata</taxon>
        <taxon>Arachnida</taxon>
        <taxon>Araneae</taxon>
        <taxon>Araneomorphae</taxon>
        <taxon>Entelegynae</taxon>
        <taxon>Eresoidea</taxon>
        <taxon>Eresidae</taxon>
        <taxon>Stegodyphus</taxon>
    </lineage>
</organism>
<reference evidence="14 15" key="1">
    <citation type="submission" date="2013-11" db="EMBL/GenBank/DDBJ databases">
        <title>Genome sequencing of Stegodyphus mimosarum.</title>
        <authorList>
            <person name="Bechsgaard J."/>
        </authorList>
    </citation>
    <scope>NUCLEOTIDE SEQUENCE [LARGE SCALE GENOMIC DNA]</scope>
</reference>
<accession>A0A087T5H5</accession>
<evidence type="ECO:0000256" key="4">
    <source>
        <dbReference type="ARBA" id="ARBA00022461"/>
    </source>
</evidence>
<dbReference type="InterPro" id="IPR001873">
    <property type="entry name" value="ENaC"/>
</dbReference>
<proteinExistence type="inferred from homology"/>
<evidence type="ECO:0000256" key="9">
    <source>
        <dbReference type="ARBA" id="ARBA00023136"/>
    </source>
</evidence>
<name>A0A087T5H5_STEMI</name>
<keyword evidence="6 13" id="KW-1133">Transmembrane helix</keyword>
<comment type="subcellular location">
    <subcellularLocation>
        <location evidence="1">Membrane</location>
        <topology evidence="1">Multi-pass membrane protein</topology>
    </subcellularLocation>
</comment>
<evidence type="ECO:0000256" key="7">
    <source>
        <dbReference type="ARBA" id="ARBA00023053"/>
    </source>
</evidence>
<dbReference type="Proteomes" id="UP000054359">
    <property type="component" value="Unassembled WGS sequence"/>
</dbReference>
<evidence type="ECO:0000256" key="3">
    <source>
        <dbReference type="ARBA" id="ARBA00022448"/>
    </source>
</evidence>
<keyword evidence="9 13" id="KW-0472">Membrane</keyword>
<evidence type="ECO:0000256" key="11">
    <source>
        <dbReference type="ARBA" id="ARBA00023303"/>
    </source>
</evidence>
<protein>
    <submittedName>
        <fullName evidence="14">Uncharacterized protein</fullName>
    </submittedName>
</protein>